<keyword evidence="4" id="KW-0812">Transmembrane</keyword>
<reference evidence="6 7" key="1">
    <citation type="submission" date="2024-03" db="EMBL/GenBank/DDBJ databases">
        <title>Human intestinal bacterial collection.</title>
        <authorList>
            <person name="Pauvert C."/>
            <person name="Hitch T.C.A."/>
            <person name="Clavel T."/>
        </authorList>
    </citation>
    <scope>NUCLEOTIDE SEQUENCE [LARGE SCALE GENOMIC DNA]</scope>
    <source>
        <strain evidence="6 7">CLA-AP-H34</strain>
    </source>
</reference>
<gene>
    <name evidence="6" type="ORF">WMO45_12840</name>
</gene>
<dbReference type="PANTHER" id="PTHR30204">
    <property type="entry name" value="REDOX-CYCLING DRUG-SENSING TRANSCRIPTIONAL ACTIVATOR SOXR"/>
    <property type="match status" value="1"/>
</dbReference>
<proteinExistence type="predicted"/>
<dbReference type="EMBL" id="JBBMFT010000013">
    <property type="protein sequence ID" value="MEQ2457407.1"/>
    <property type="molecule type" value="Genomic_DNA"/>
</dbReference>
<evidence type="ECO:0000256" key="4">
    <source>
        <dbReference type="SAM" id="Phobius"/>
    </source>
</evidence>
<organism evidence="6 7">
    <name type="scientific">Flavonifractor hominis</name>
    <dbReference type="NCBI Taxonomy" id="3133178"/>
    <lineage>
        <taxon>Bacteria</taxon>
        <taxon>Bacillati</taxon>
        <taxon>Bacillota</taxon>
        <taxon>Clostridia</taxon>
        <taxon>Eubacteriales</taxon>
        <taxon>Oscillospiraceae</taxon>
        <taxon>Flavonifractor</taxon>
    </lineage>
</organism>
<keyword evidence="1" id="KW-0805">Transcription regulation</keyword>
<accession>A0ABV1EU64</accession>
<feature type="transmembrane region" description="Helical" evidence="4">
    <location>
        <begin position="178"/>
        <end position="200"/>
    </location>
</feature>
<dbReference type="PROSITE" id="PS50937">
    <property type="entry name" value="HTH_MERR_2"/>
    <property type="match status" value="1"/>
</dbReference>
<dbReference type="InterPro" id="IPR047057">
    <property type="entry name" value="MerR_fam"/>
</dbReference>
<sequence>MKINEVEQLVGITKRNIRFYEKEGLLSPVRNADNGYRDYGEEDVQTLRKIKLLRKLDVPLEEIRKMQRGTLTLTDGVRRHIIQLEREQENLSTMRSLCQRLAEADVPLAALDAEAWLAEMERMEEEEGTQFVNIRKHDTITRYAGPVIAAAVFIALMAGLIVLMVWAALTAPAEAPPLGLMIFLVAVPGVIIIGVLLALWQRIKQIQGGEEDAASKY</sequence>
<dbReference type="CDD" id="cd00592">
    <property type="entry name" value="HTH_MerR-like"/>
    <property type="match status" value="1"/>
</dbReference>
<keyword evidence="7" id="KW-1185">Reference proteome</keyword>
<dbReference type="Pfam" id="PF13411">
    <property type="entry name" value="MerR_1"/>
    <property type="match status" value="1"/>
</dbReference>
<dbReference type="Proteomes" id="UP001440599">
    <property type="component" value="Unassembled WGS sequence"/>
</dbReference>
<keyword evidence="2" id="KW-0238">DNA-binding</keyword>
<dbReference type="InterPro" id="IPR000551">
    <property type="entry name" value="MerR-type_HTH_dom"/>
</dbReference>
<protein>
    <submittedName>
        <fullName evidence="6">MerR family transcriptional regulator</fullName>
    </submittedName>
</protein>
<evidence type="ECO:0000256" key="1">
    <source>
        <dbReference type="ARBA" id="ARBA00023015"/>
    </source>
</evidence>
<feature type="transmembrane region" description="Helical" evidence="4">
    <location>
        <begin position="143"/>
        <end position="166"/>
    </location>
</feature>
<keyword evidence="4" id="KW-0472">Membrane</keyword>
<dbReference type="Gene3D" id="1.10.1660.10">
    <property type="match status" value="1"/>
</dbReference>
<comment type="caution">
    <text evidence="6">The sequence shown here is derived from an EMBL/GenBank/DDBJ whole genome shotgun (WGS) entry which is preliminary data.</text>
</comment>
<dbReference type="PRINTS" id="PR00040">
    <property type="entry name" value="HTHMERR"/>
</dbReference>
<dbReference type="SMART" id="SM00422">
    <property type="entry name" value="HTH_MERR"/>
    <property type="match status" value="1"/>
</dbReference>
<evidence type="ECO:0000259" key="5">
    <source>
        <dbReference type="PROSITE" id="PS50937"/>
    </source>
</evidence>
<evidence type="ECO:0000313" key="7">
    <source>
        <dbReference type="Proteomes" id="UP001440599"/>
    </source>
</evidence>
<dbReference type="SUPFAM" id="SSF46955">
    <property type="entry name" value="Putative DNA-binding domain"/>
    <property type="match status" value="1"/>
</dbReference>
<dbReference type="PANTHER" id="PTHR30204:SF94">
    <property type="entry name" value="HEAVY METAL-DEPENDENT TRANSCRIPTIONAL REGULATOR HI_0293-RELATED"/>
    <property type="match status" value="1"/>
</dbReference>
<evidence type="ECO:0000256" key="3">
    <source>
        <dbReference type="ARBA" id="ARBA00023163"/>
    </source>
</evidence>
<dbReference type="RefSeq" id="WP_349141256.1">
    <property type="nucleotide sequence ID" value="NZ_JBBMFT010000013.1"/>
</dbReference>
<keyword evidence="3" id="KW-0804">Transcription</keyword>
<dbReference type="InterPro" id="IPR009061">
    <property type="entry name" value="DNA-bd_dom_put_sf"/>
</dbReference>
<keyword evidence="4" id="KW-1133">Transmembrane helix</keyword>
<evidence type="ECO:0000256" key="2">
    <source>
        <dbReference type="ARBA" id="ARBA00023125"/>
    </source>
</evidence>
<name>A0ABV1EU64_9FIRM</name>
<feature type="domain" description="HTH merR-type" evidence="5">
    <location>
        <begin position="1"/>
        <end position="69"/>
    </location>
</feature>
<evidence type="ECO:0000313" key="6">
    <source>
        <dbReference type="EMBL" id="MEQ2457407.1"/>
    </source>
</evidence>